<accession>A0A7J7K271</accession>
<protein>
    <submittedName>
        <fullName evidence="1">Uncharacterized protein</fullName>
    </submittedName>
</protein>
<gene>
    <name evidence="1" type="ORF">EB796_009441</name>
</gene>
<dbReference type="EMBL" id="VXIV02001523">
    <property type="protein sequence ID" value="KAF6032255.1"/>
    <property type="molecule type" value="Genomic_DNA"/>
</dbReference>
<reference evidence="1" key="1">
    <citation type="submission" date="2020-06" db="EMBL/GenBank/DDBJ databases">
        <title>Draft genome of Bugula neritina, a colonial animal packing powerful symbionts and potential medicines.</title>
        <authorList>
            <person name="Rayko M."/>
        </authorList>
    </citation>
    <scope>NUCLEOTIDE SEQUENCE [LARGE SCALE GENOMIC DNA]</scope>
    <source>
        <strain evidence="1">Kwan_BN1</strain>
    </source>
</reference>
<evidence type="ECO:0000313" key="2">
    <source>
        <dbReference type="Proteomes" id="UP000593567"/>
    </source>
</evidence>
<evidence type="ECO:0000313" key="1">
    <source>
        <dbReference type="EMBL" id="KAF6032255.1"/>
    </source>
</evidence>
<comment type="caution">
    <text evidence="1">The sequence shown here is derived from an EMBL/GenBank/DDBJ whole genome shotgun (WGS) entry which is preliminary data.</text>
</comment>
<name>A0A7J7K271_BUGNE</name>
<proteinExistence type="predicted"/>
<organism evidence="1 2">
    <name type="scientific">Bugula neritina</name>
    <name type="common">Brown bryozoan</name>
    <name type="synonym">Sertularia neritina</name>
    <dbReference type="NCBI Taxonomy" id="10212"/>
    <lineage>
        <taxon>Eukaryota</taxon>
        <taxon>Metazoa</taxon>
        <taxon>Spiralia</taxon>
        <taxon>Lophotrochozoa</taxon>
        <taxon>Bryozoa</taxon>
        <taxon>Gymnolaemata</taxon>
        <taxon>Cheilostomatida</taxon>
        <taxon>Flustrina</taxon>
        <taxon>Buguloidea</taxon>
        <taxon>Bugulidae</taxon>
        <taxon>Bugula</taxon>
    </lineage>
</organism>
<keyword evidence="2" id="KW-1185">Reference proteome</keyword>
<dbReference type="AlphaFoldDB" id="A0A7J7K271"/>
<dbReference type="Proteomes" id="UP000593567">
    <property type="component" value="Unassembled WGS sequence"/>
</dbReference>
<sequence>MTVCVVPLVVVELYNPKSNVCKLKFMVLERNVEVVTISQQSVATLSSHTLSHEFPDVADRVAVIGKELLTK</sequence>